<dbReference type="InterPro" id="IPR028325">
    <property type="entry name" value="VG_K_chnl"/>
</dbReference>
<dbReference type="PANTHER" id="PTHR11537">
    <property type="entry name" value="VOLTAGE-GATED POTASSIUM CHANNEL"/>
    <property type="match status" value="1"/>
</dbReference>
<comment type="subcellular location">
    <subcellularLocation>
        <location evidence="1">Membrane</location>
        <topology evidence="1">Multi-pass membrane protein</topology>
    </subcellularLocation>
</comment>
<keyword evidence="5" id="KW-0406">Ion transport</keyword>
<evidence type="ECO:0000313" key="10">
    <source>
        <dbReference type="WBParaSite" id="MCU_009183-RA"/>
    </source>
</evidence>
<accession>A0A0R3UP00</accession>
<protein>
    <submittedName>
        <fullName evidence="10">DUF3399 domain-containing protein</fullName>
    </submittedName>
</protein>
<dbReference type="WBParaSite" id="MCU_009183-RA">
    <property type="protein sequence ID" value="MCU_009183-RA"/>
    <property type="gene ID" value="MCU_009183"/>
</dbReference>
<keyword evidence="7" id="KW-0407">Ion channel</keyword>
<evidence type="ECO:0000256" key="1">
    <source>
        <dbReference type="ARBA" id="ARBA00004141"/>
    </source>
</evidence>
<keyword evidence="3" id="KW-0812">Transmembrane</keyword>
<keyword evidence="2" id="KW-0813">Transport</keyword>
<evidence type="ECO:0000256" key="2">
    <source>
        <dbReference type="ARBA" id="ARBA00022448"/>
    </source>
</evidence>
<dbReference type="EMBL" id="UXSR01005762">
    <property type="protein sequence ID" value="VDD83552.1"/>
    <property type="molecule type" value="Genomic_DNA"/>
</dbReference>
<dbReference type="OrthoDB" id="433309at2759"/>
<name>A0A0R3UP00_MESCO</name>
<keyword evidence="4" id="KW-1133">Transmembrane helix</keyword>
<reference evidence="10" key="2">
    <citation type="submission" date="2019-11" db="UniProtKB">
        <authorList>
            <consortium name="WormBaseParasite"/>
        </authorList>
    </citation>
    <scope>IDENTIFICATION</scope>
</reference>
<keyword evidence="6" id="KW-0472">Membrane</keyword>
<sequence length="260" mass="29273">MVPSTIMGKVVGGICSLSGVLVIALPVPVIVSNFNRIYQQNQRADKRKTQKKARLARVNQAKSVTFSQHSPCQSTDSMSTSFLYSNTEVNKFIEKLSPTLQHSASPAEPADKSPVLHCSTELDASVSYQRAIAAAVSYTRSIHSDEETRLQLIHLLACLEQVVNHNYKPCMDRSFQRVYETKSSFHKIHPVFSNDAIQRYRKSLLSNRKRCSSVLSESSDGTVHDANTTPWFCCPKLQRLNCPSETWQERRQSKNRKVIG</sequence>
<gene>
    <name evidence="8" type="ORF">MCOS_LOCUS9555</name>
</gene>
<dbReference type="GO" id="GO:0005249">
    <property type="term" value="F:voltage-gated potassium channel activity"/>
    <property type="evidence" value="ECO:0007669"/>
    <property type="project" value="InterPro"/>
</dbReference>
<dbReference type="PANTHER" id="PTHR11537:SF105">
    <property type="entry name" value="POTASSIUM VOLTAGE-GATED CHANNEL PROTEIN SHAL"/>
    <property type="match status" value="1"/>
</dbReference>
<reference evidence="8 9" key="1">
    <citation type="submission" date="2018-10" db="EMBL/GenBank/DDBJ databases">
        <authorList>
            <consortium name="Pathogen Informatics"/>
        </authorList>
    </citation>
    <scope>NUCLEOTIDE SEQUENCE [LARGE SCALE GENOMIC DNA]</scope>
</reference>
<evidence type="ECO:0000256" key="3">
    <source>
        <dbReference type="ARBA" id="ARBA00022692"/>
    </source>
</evidence>
<evidence type="ECO:0000256" key="6">
    <source>
        <dbReference type="ARBA" id="ARBA00023136"/>
    </source>
</evidence>
<evidence type="ECO:0000256" key="7">
    <source>
        <dbReference type="ARBA" id="ARBA00023303"/>
    </source>
</evidence>
<proteinExistence type="predicted"/>
<dbReference type="SUPFAM" id="SSF81324">
    <property type="entry name" value="Voltage-gated potassium channels"/>
    <property type="match status" value="1"/>
</dbReference>
<evidence type="ECO:0000313" key="9">
    <source>
        <dbReference type="Proteomes" id="UP000267029"/>
    </source>
</evidence>
<dbReference type="AlphaFoldDB" id="A0A0R3UP00"/>
<evidence type="ECO:0000256" key="4">
    <source>
        <dbReference type="ARBA" id="ARBA00022989"/>
    </source>
</evidence>
<dbReference type="Proteomes" id="UP000267029">
    <property type="component" value="Unassembled WGS sequence"/>
</dbReference>
<evidence type="ECO:0000313" key="8">
    <source>
        <dbReference type="EMBL" id="VDD83552.1"/>
    </source>
</evidence>
<organism evidence="8 9">
    <name type="scientific">Mesocestoides corti</name>
    <name type="common">Flatworm</name>
    <dbReference type="NCBI Taxonomy" id="53468"/>
    <lineage>
        <taxon>Eukaryota</taxon>
        <taxon>Metazoa</taxon>
        <taxon>Spiralia</taxon>
        <taxon>Lophotrochozoa</taxon>
        <taxon>Platyhelminthes</taxon>
        <taxon>Cestoda</taxon>
        <taxon>Eucestoda</taxon>
        <taxon>Cyclophyllidea</taxon>
        <taxon>Mesocestoididae</taxon>
        <taxon>Mesocestoides</taxon>
    </lineage>
</organism>
<dbReference type="GO" id="GO:0008076">
    <property type="term" value="C:voltage-gated potassium channel complex"/>
    <property type="evidence" value="ECO:0007669"/>
    <property type="project" value="InterPro"/>
</dbReference>
<evidence type="ECO:0000256" key="5">
    <source>
        <dbReference type="ARBA" id="ARBA00023065"/>
    </source>
</evidence>
<dbReference type="Gene3D" id="1.10.287.70">
    <property type="match status" value="1"/>
</dbReference>
<keyword evidence="9" id="KW-1185">Reference proteome</keyword>
<dbReference type="GO" id="GO:0001508">
    <property type="term" value="P:action potential"/>
    <property type="evidence" value="ECO:0007669"/>
    <property type="project" value="TreeGrafter"/>
</dbReference>
<dbReference type="STRING" id="53468.A0A0R3UP00"/>